<comment type="caution">
    <text evidence="2">The sequence shown here is derived from an EMBL/GenBank/DDBJ whole genome shotgun (WGS) entry which is preliminary data.</text>
</comment>
<keyword evidence="1" id="KW-0472">Membrane</keyword>
<feature type="transmembrane region" description="Helical" evidence="1">
    <location>
        <begin position="327"/>
        <end position="347"/>
    </location>
</feature>
<keyword evidence="1" id="KW-0812">Transmembrane</keyword>
<evidence type="ECO:0000313" key="2">
    <source>
        <dbReference type="EMBL" id="TFD97776.1"/>
    </source>
</evidence>
<dbReference type="Proteomes" id="UP000297861">
    <property type="component" value="Unassembled WGS sequence"/>
</dbReference>
<dbReference type="RefSeq" id="WP_134435568.1">
    <property type="nucleotide sequence ID" value="NZ_SOML01000002.1"/>
</dbReference>
<evidence type="ECO:0000313" key="3">
    <source>
        <dbReference type="Proteomes" id="UP000297861"/>
    </source>
</evidence>
<feature type="transmembrane region" description="Helical" evidence="1">
    <location>
        <begin position="20"/>
        <end position="39"/>
    </location>
</feature>
<protein>
    <submittedName>
        <fullName evidence="2">ABC transporter permease</fullName>
    </submittedName>
</protein>
<keyword evidence="3" id="KW-1185">Reference proteome</keyword>
<dbReference type="AlphaFoldDB" id="A0A4Y8LB95"/>
<name>A0A4Y8LB95_9BACT</name>
<dbReference type="STRING" id="1121485.GCA_000426485_03343"/>
<feature type="transmembrane region" description="Helical" evidence="1">
    <location>
        <begin position="269"/>
        <end position="301"/>
    </location>
</feature>
<sequence>MKLVWKLLRENISKAQLIGFGIANLIGLIIVLLAIQFYLDISPVFTEKDKLFKRDYVTVSKQVGLITGLTAKSNGFNSAEIEDLKKQPFVKDVGAFTPSQYSVFAGFNNQNMGVGFNTEMFFEAVPDNFIDVKSEDWKFSPLDTSIPIILPKNYLDLYNFGFAESKSMPKLTEGLIGMINLNITIFTKHKEPKEMKGRIVGFSNRINTILVPESFMSWANEHYGNNTQVQPARLIVEISNVADPNLANYFKTKGYEISGDNTTASKMAFFLKIIVGIVVSVGIVICLLSFFVLVLSIFLLLEKNMGKLKTLRLVGYTKSYVVRPYELLTVILNGVILVISLMIVLVLRGKYLDAVNKVLSIGETVSAVYIVSLGILIFVLLSLLNIFIIRRKVK</sequence>
<dbReference type="EMBL" id="SOML01000002">
    <property type="protein sequence ID" value="TFD97776.1"/>
    <property type="molecule type" value="Genomic_DNA"/>
</dbReference>
<keyword evidence="1" id="KW-1133">Transmembrane helix</keyword>
<feature type="transmembrane region" description="Helical" evidence="1">
    <location>
        <begin position="367"/>
        <end position="389"/>
    </location>
</feature>
<gene>
    <name evidence="2" type="ORF">E2605_03935</name>
</gene>
<organism evidence="2 3">
    <name type="scientific">Dysgonomonas capnocytophagoides</name>
    <dbReference type="NCBI Taxonomy" id="45254"/>
    <lineage>
        <taxon>Bacteria</taxon>
        <taxon>Pseudomonadati</taxon>
        <taxon>Bacteroidota</taxon>
        <taxon>Bacteroidia</taxon>
        <taxon>Bacteroidales</taxon>
        <taxon>Dysgonomonadaceae</taxon>
        <taxon>Dysgonomonas</taxon>
    </lineage>
</organism>
<reference evidence="2 3" key="1">
    <citation type="submission" date="2019-03" db="EMBL/GenBank/DDBJ databases">
        <title>San Antonio Military Medical Center submission to MRSN (WRAIR), pending publication.</title>
        <authorList>
            <person name="Blyth D.M."/>
            <person name="Mccarthy S.L."/>
            <person name="Schall S.E."/>
            <person name="Stam J.A."/>
            <person name="Ong A.C."/>
            <person name="Mcgann P.T."/>
        </authorList>
    </citation>
    <scope>NUCLEOTIDE SEQUENCE [LARGE SCALE GENOMIC DNA]</scope>
    <source>
        <strain evidence="2 3">MRSN571793</strain>
    </source>
</reference>
<accession>A0A4Y8LB95</accession>
<dbReference type="OrthoDB" id="1011751at2"/>
<evidence type="ECO:0000256" key="1">
    <source>
        <dbReference type="SAM" id="Phobius"/>
    </source>
</evidence>
<proteinExistence type="predicted"/>